<dbReference type="GO" id="GO:0009507">
    <property type="term" value="C:chloroplast"/>
    <property type="evidence" value="ECO:0007669"/>
    <property type="project" value="TreeGrafter"/>
</dbReference>
<sequence>MAAAAAVGAPTRLLHHPPPLSSSLSFYLKPLLISTTAINNTSFKHPQIRRPKIISTSLPFIPSRLFCHSPTLPLSLPSTKASLQEEEEEEEPEIPEDEDEENEIEVEKLDMEENAQMGLDSSSVIASLEGVDDENAEVEVGKLDTKENARMSLDPSSVLKRNRVDPVDLPTLTVREKKELASYAHSLGKKLKSQLVGKSGVTANVAASFVENLESNELLKVKIHGTCPEDLDDAVKQLEEATGSVVVGQIGRTVILYRPSLTKLKAEEKKEQMRKIFMKRKKRYSKPTSMEFQKKGGRPRMFVRDSRGRPRV</sequence>
<comment type="caution">
    <text evidence="5">The sequence shown here is derived from an EMBL/GenBank/DDBJ whole genome shotgun (WGS) entry which is preliminary data.</text>
</comment>
<organism evidence="5 6">
    <name type="scientific">Rubus argutus</name>
    <name type="common">Southern blackberry</name>
    <dbReference type="NCBI Taxonomy" id="59490"/>
    <lineage>
        <taxon>Eukaryota</taxon>
        <taxon>Viridiplantae</taxon>
        <taxon>Streptophyta</taxon>
        <taxon>Embryophyta</taxon>
        <taxon>Tracheophyta</taxon>
        <taxon>Spermatophyta</taxon>
        <taxon>Magnoliopsida</taxon>
        <taxon>eudicotyledons</taxon>
        <taxon>Gunneridae</taxon>
        <taxon>Pentapetalae</taxon>
        <taxon>rosids</taxon>
        <taxon>fabids</taxon>
        <taxon>Rosales</taxon>
        <taxon>Rosaceae</taxon>
        <taxon>Rosoideae</taxon>
        <taxon>Rosoideae incertae sedis</taxon>
        <taxon>Rubus</taxon>
    </lineage>
</organism>
<dbReference type="EMBL" id="JBEDUW010000002">
    <property type="protein sequence ID" value="KAK9942721.1"/>
    <property type="molecule type" value="Genomic_DNA"/>
</dbReference>
<keyword evidence="6" id="KW-1185">Reference proteome</keyword>
<dbReference type="Gene3D" id="3.30.110.60">
    <property type="entry name" value="YhbY-like"/>
    <property type="match status" value="1"/>
</dbReference>
<feature type="region of interest" description="Disordered" evidence="3">
    <location>
        <begin position="79"/>
        <end position="103"/>
    </location>
</feature>
<dbReference type="InterPro" id="IPR035920">
    <property type="entry name" value="YhbY-like_sf"/>
</dbReference>
<dbReference type="AlphaFoldDB" id="A0AAW1Y0L5"/>
<keyword evidence="1 2" id="KW-0694">RNA-binding</keyword>
<dbReference type="PANTHER" id="PTHR47714:SF1">
    <property type="entry name" value="RNA-BINDING CRS1 _ YHBY (CRM) DOMAIN PROTEIN"/>
    <property type="match status" value="1"/>
</dbReference>
<dbReference type="PANTHER" id="PTHR47714">
    <property type="entry name" value="CRS1/YHBY DOMAIN CONTAINING PROTEIN, EXPRESSED"/>
    <property type="match status" value="1"/>
</dbReference>
<reference evidence="5 6" key="1">
    <citation type="journal article" date="2023" name="G3 (Bethesda)">
        <title>A chromosome-length genome assembly and annotation of blackberry (Rubus argutus, cv. 'Hillquist').</title>
        <authorList>
            <person name="Bruna T."/>
            <person name="Aryal R."/>
            <person name="Dudchenko O."/>
            <person name="Sargent D.J."/>
            <person name="Mead D."/>
            <person name="Buti M."/>
            <person name="Cavallini A."/>
            <person name="Hytonen T."/>
            <person name="Andres J."/>
            <person name="Pham M."/>
            <person name="Weisz D."/>
            <person name="Mascagni F."/>
            <person name="Usai G."/>
            <person name="Natali L."/>
            <person name="Bassil N."/>
            <person name="Fernandez G.E."/>
            <person name="Lomsadze A."/>
            <person name="Armour M."/>
            <person name="Olukolu B."/>
            <person name="Poorten T."/>
            <person name="Britton C."/>
            <person name="Davik J."/>
            <person name="Ashrafi H."/>
            <person name="Aiden E.L."/>
            <person name="Borodovsky M."/>
            <person name="Worthington M."/>
        </authorList>
    </citation>
    <scope>NUCLEOTIDE SEQUENCE [LARGE SCALE GENOMIC DNA]</scope>
    <source>
        <strain evidence="5">PI 553951</strain>
    </source>
</reference>
<evidence type="ECO:0000256" key="1">
    <source>
        <dbReference type="ARBA" id="ARBA00022884"/>
    </source>
</evidence>
<feature type="domain" description="CRM" evidence="4">
    <location>
        <begin position="170"/>
        <end position="269"/>
    </location>
</feature>
<evidence type="ECO:0000259" key="4">
    <source>
        <dbReference type="PROSITE" id="PS51295"/>
    </source>
</evidence>
<dbReference type="SMART" id="SM01103">
    <property type="entry name" value="CRS1_YhbY"/>
    <property type="match status" value="1"/>
</dbReference>
<dbReference type="InterPro" id="IPR001890">
    <property type="entry name" value="RNA-binding_CRM"/>
</dbReference>
<dbReference type="Proteomes" id="UP001457282">
    <property type="component" value="Unassembled WGS sequence"/>
</dbReference>
<evidence type="ECO:0000313" key="6">
    <source>
        <dbReference type="Proteomes" id="UP001457282"/>
    </source>
</evidence>
<protein>
    <recommendedName>
        <fullName evidence="4">CRM domain-containing protein</fullName>
    </recommendedName>
</protein>
<proteinExistence type="predicted"/>
<evidence type="ECO:0000313" key="5">
    <source>
        <dbReference type="EMBL" id="KAK9942721.1"/>
    </source>
</evidence>
<dbReference type="PROSITE" id="PS51295">
    <property type="entry name" value="CRM"/>
    <property type="match status" value="1"/>
</dbReference>
<dbReference type="SUPFAM" id="SSF75471">
    <property type="entry name" value="YhbY-like"/>
    <property type="match status" value="1"/>
</dbReference>
<feature type="compositionally biased region" description="Basic and acidic residues" evidence="3">
    <location>
        <begin position="302"/>
        <end position="312"/>
    </location>
</feature>
<accession>A0AAW1Y0L5</accession>
<gene>
    <name evidence="5" type="ORF">M0R45_008371</name>
</gene>
<evidence type="ECO:0000256" key="2">
    <source>
        <dbReference type="PROSITE-ProRule" id="PRU00626"/>
    </source>
</evidence>
<dbReference type="Pfam" id="PF01985">
    <property type="entry name" value="CRS1_YhbY"/>
    <property type="match status" value="1"/>
</dbReference>
<dbReference type="GO" id="GO:0003723">
    <property type="term" value="F:RNA binding"/>
    <property type="evidence" value="ECO:0007669"/>
    <property type="project" value="UniProtKB-UniRule"/>
</dbReference>
<dbReference type="FunFam" id="3.30.110.60:FF:000004">
    <property type="entry name" value="RNA-binding CRS1 / YhbY (CRM) domain protein"/>
    <property type="match status" value="1"/>
</dbReference>
<feature type="region of interest" description="Disordered" evidence="3">
    <location>
        <begin position="282"/>
        <end position="312"/>
    </location>
</feature>
<name>A0AAW1Y0L5_RUBAR</name>
<evidence type="ECO:0000256" key="3">
    <source>
        <dbReference type="SAM" id="MobiDB-lite"/>
    </source>
</evidence>
<feature type="compositionally biased region" description="Acidic residues" evidence="3">
    <location>
        <begin position="84"/>
        <end position="103"/>
    </location>
</feature>